<dbReference type="PATRIC" id="fig|1131935.3.peg.1034"/>
<feature type="chain" id="PRO_5003591759" evidence="1">
    <location>
        <begin position="33"/>
        <end position="106"/>
    </location>
</feature>
<proteinExistence type="predicted"/>
<evidence type="ECO:0000256" key="1">
    <source>
        <dbReference type="SAM" id="SignalP"/>
    </source>
</evidence>
<evidence type="ECO:0000313" key="3">
    <source>
        <dbReference type="Proteomes" id="UP000003900"/>
    </source>
</evidence>
<comment type="caution">
    <text evidence="2">The sequence shown here is derived from an EMBL/GenBank/DDBJ whole genome shotgun (WGS) entry which is preliminary data.</text>
</comment>
<name>H3SC06_9BACL</name>
<sequence>MQNRVNVKLWNLAALLLLLNLPSTTSLPISIAAEQDEVDNSMEGIPVYGTVSISAIDLRGPMFGGVTEHSLKVGREGLTRTGWLTIQAILSYETPQPNIRTPLPST</sequence>
<dbReference type="EMBL" id="AHKH01000008">
    <property type="protein sequence ID" value="EHQ63520.1"/>
    <property type="molecule type" value="Genomic_DNA"/>
</dbReference>
<dbReference type="AlphaFoldDB" id="H3SC06"/>
<keyword evidence="1" id="KW-0732">Signal</keyword>
<gene>
    <name evidence="2" type="ORF">PDENDC454_05211</name>
</gene>
<protein>
    <submittedName>
        <fullName evidence="2">Uncharacterized protein</fullName>
    </submittedName>
</protein>
<dbReference type="Proteomes" id="UP000003900">
    <property type="component" value="Unassembled WGS sequence"/>
</dbReference>
<evidence type="ECO:0000313" key="2">
    <source>
        <dbReference type="EMBL" id="EHQ63520.1"/>
    </source>
</evidence>
<dbReference type="STRING" id="1131935.PDENDC454_05211"/>
<reference evidence="2 3" key="1">
    <citation type="journal article" date="2012" name="J. Bacteriol.">
        <title>Genome Sequence of the Pattern-Forming Social Bacterium Paenibacillus dendritiformis C454 Chiral Morphotype.</title>
        <authorList>
            <person name="Sirota-Madi A."/>
            <person name="Olender T."/>
            <person name="Helman Y."/>
            <person name="Brainis I."/>
            <person name="Finkelshtein A."/>
            <person name="Roth D."/>
            <person name="Hagai E."/>
            <person name="Leshkowitz D."/>
            <person name="Brodsky L."/>
            <person name="Galatenko V."/>
            <person name="Nikolaev V."/>
            <person name="Gutnick D.L."/>
            <person name="Lancet D."/>
            <person name="Ben-Jacob E."/>
        </authorList>
    </citation>
    <scope>NUCLEOTIDE SEQUENCE [LARGE SCALE GENOMIC DNA]</scope>
    <source>
        <strain evidence="2 3">C454</strain>
    </source>
</reference>
<accession>H3SC06</accession>
<organism evidence="2 3">
    <name type="scientific">Paenibacillus dendritiformis C454</name>
    <dbReference type="NCBI Taxonomy" id="1131935"/>
    <lineage>
        <taxon>Bacteria</taxon>
        <taxon>Bacillati</taxon>
        <taxon>Bacillota</taxon>
        <taxon>Bacilli</taxon>
        <taxon>Bacillales</taxon>
        <taxon>Paenibacillaceae</taxon>
        <taxon>Paenibacillus</taxon>
    </lineage>
</organism>
<feature type="signal peptide" evidence="1">
    <location>
        <begin position="1"/>
        <end position="32"/>
    </location>
</feature>
<keyword evidence="3" id="KW-1185">Reference proteome</keyword>